<dbReference type="RefSeq" id="XP_001306094.1">
    <property type="nucleotide sequence ID" value="XM_001306093.1"/>
</dbReference>
<keyword evidence="2" id="KW-0472">Membrane</keyword>
<reference evidence="3" key="2">
    <citation type="journal article" date="2007" name="Science">
        <title>Draft genome sequence of the sexually transmitted pathogen Trichomonas vaginalis.</title>
        <authorList>
            <person name="Carlton J.M."/>
            <person name="Hirt R.P."/>
            <person name="Silva J.C."/>
            <person name="Delcher A.L."/>
            <person name="Schatz M."/>
            <person name="Zhao Q."/>
            <person name="Wortman J.R."/>
            <person name="Bidwell S.L."/>
            <person name="Alsmark U.C.M."/>
            <person name="Besteiro S."/>
            <person name="Sicheritz-Ponten T."/>
            <person name="Noel C.J."/>
            <person name="Dacks J.B."/>
            <person name="Foster P.G."/>
            <person name="Simillion C."/>
            <person name="Van de Peer Y."/>
            <person name="Miranda-Saavedra D."/>
            <person name="Barton G.J."/>
            <person name="Westrop G.D."/>
            <person name="Mueller S."/>
            <person name="Dessi D."/>
            <person name="Fiori P.L."/>
            <person name="Ren Q."/>
            <person name="Paulsen I."/>
            <person name="Zhang H."/>
            <person name="Bastida-Corcuera F.D."/>
            <person name="Simoes-Barbosa A."/>
            <person name="Brown M.T."/>
            <person name="Hayes R.D."/>
            <person name="Mukherjee M."/>
            <person name="Okumura C.Y."/>
            <person name="Schneider R."/>
            <person name="Smith A.J."/>
            <person name="Vanacova S."/>
            <person name="Villalvazo M."/>
            <person name="Haas B.J."/>
            <person name="Pertea M."/>
            <person name="Feldblyum T.V."/>
            <person name="Utterback T.R."/>
            <person name="Shu C.L."/>
            <person name="Osoegawa K."/>
            <person name="de Jong P.J."/>
            <person name="Hrdy I."/>
            <person name="Horvathova L."/>
            <person name="Zubacova Z."/>
            <person name="Dolezal P."/>
            <person name="Malik S.B."/>
            <person name="Logsdon J.M. Jr."/>
            <person name="Henze K."/>
            <person name="Gupta A."/>
            <person name="Wang C.C."/>
            <person name="Dunne R.L."/>
            <person name="Upcroft J.A."/>
            <person name="Upcroft P."/>
            <person name="White O."/>
            <person name="Salzberg S.L."/>
            <person name="Tang P."/>
            <person name="Chiu C.-H."/>
            <person name="Lee Y.-S."/>
            <person name="Embley T.M."/>
            <person name="Coombs G.H."/>
            <person name="Mottram J.C."/>
            <person name="Tachezy J."/>
            <person name="Fraser-Liggett C.M."/>
            <person name="Johnson P.J."/>
        </authorList>
    </citation>
    <scope>NUCLEOTIDE SEQUENCE [LARGE SCALE GENOMIC DNA]</scope>
    <source>
        <strain evidence="3">G3</strain>
    </source>
</reference>
<dbReference type="VEuPathDB" id="TrichDB:TVAGG3_0710550"/>
<keyword evidence="4" id="KW-1185">Reference proteome</keyword>
<feature type="region of interest" description="Disordered" evidence="1">
    <location>
        <begin position="874"/>
        <end position="906"/>
    </location>
</feature>
<reference evidence="3" key="1">
    <citation type="submission" date="2006-10" db="EMBL/GenBank/DDBJ databases">
        <authorList>
            <person name="Amadeo P."/>
            <person name="Zhao Q."/>
            <person name="Wortman J."/>
            <person name="Fraser-Liggett C."/>
            <person name="Carlton J."/>
        </authorList>
    </citation>
    <scope>NUCLEOTIDE SEQUENCE</scope>
    <source>
        <strain evidence="3">G3</strain>
    </source>
</reference>
<dbReference type="EMBL" id="DS113927">
    <property type="protein sequence ID" value="EAX93164.1"/>
    <property type="molecule type" value="Genomic_DNA"/>
</dbReference>
<dbReference type="VEuPathDB" id="TrichDB:TVAG_152520"/>
<keyword evidence="2" id="KW-0812">Transmembrane</keyword>
<name>A2FPK0_TRIV3</name>
<evidence type="ECO:0000256" key="2">
    <source>
        <dbReference type="SAM" id="Phobius"/>
    </source>
</evidence>
<proteinExistence type="predicted"/>
<dbReference type="KEGG" id="tva:4750876"/>
<feature type="compositionally biased region" description="Low complexity" evidence="1">
    <location>
        <begin position="876"/>
        <end position="891"/>
    </location>
</feature>
<dbReference type="AlphaFoldDB" id="A2FPK0"/>
<protein>
    <recommendedName>
        <fullName evidence="5">Surface antigen BspA-like</fullName>
    </recommendedName>
</protein>
<accession>A2FPK0</accession>
<keyword evidence="2" id="KW-1133">Transmembrane helix</keyword>
<dbReference type="Proteomes" id="UP000001542">
    <property type="component" value="Unassembled WGS sequence"/>
</dbReference>
<evidence type="ECO:0000256" key="1">
    <source>
        <dbReference type="SAM" id="MobiDB-lite"/>
    </source>
</evidence>
<feature type="transmembrane region" description="Helical" evidence="2">
    <location>
        <begin position="911"/>
        <end position="935"/>
    </location>
</feature>
<dbReference type="InParanoid" id="A2FPK0"/>
<evidence type="ECO:0000313" key="3">
    <source>
        <dbReference type="EMBL" id="EAX93164.1"/>
    </source>
</evidence>
<evidence type="ECO:0008006" key="5">
    <source>
        <dbReference type="Google" id="ProtNLM"/>
    </source>
</evidence>
<organism evidence="3 4">
    <name type="scientific">Trichomonas vaginalis (strain ATCC PRA-98 / G3)</name>
    <dbReference type="NCBI Taxonomy" id="412133"/>
    <lineage>
        <taxon>Eukaryota</taxon>
        <taxon>Metamonada</taxon>
        <taxon>Parabasalia</taxon>
        <taxon>Trichomonadida</taxon>
        <taxon>Trichomonadidae</taxon>
        <taxon>Trichomonas</taxon>
    </lineage>
</organism>
<gene>
    <name evidence="3" type="ORF">TVAG_152520</name>
</gene>
<evidence type="ECO:0000313" key="4">
    <source>
        <dbReference type="Proteomes" id="UP000001542"/>
    </source>
</evidence>
<sequence length="956" mass="105937">MNKALFLKHLANPDFCFAKSNFKACSPSSKILTPDNYSQWAGFVNPYLDTVTIYYADDTIDSNNKQLYLNLTGLPDISELILSSENSYKHVSLESSQLTQASLKITLNSVSLYSDQAIIKGNKLQLISCKAEDKYRFSLKYLYIDDASLLNFDASIDCSTTYLELTNKNSVVKANFVHAGTSYVKFTGIQDDGTVKFENNLIEIETSKLQSQFKFDNSQTNVEFIFADSVKKFSVYNMYESENSLFAHTTFNGRSDLVLDTPINIGSSLPGPIVNTEKGYNLYLGTHMAGYRLQTGFANTDAKGIINADANKSFIIPTVPILPETTITGKSLYTGEIVTSPLSCKLTADVEQFYADLMTNNGDEVSLEGKAIYRIKHIMGNNANIKIDKLGNLDTCGNVRTKLSFNSLENGRIKYHFHTENIKEGTFNVISGSGIDCENSKFIYDELPYKDFDAKITCSKDTGVTVTVTKLDSYKFCLTNLSNKCPSGYQMISNTENLDQLMTSNYAKIFVFTDNQQYHFPIKISRNDKVKIEFITENKDVYADIADESLSTPLVIKSTGVNLNYQGNSKSCNILSMDVSSATVIGLYNLDVADQQQSWTVDFDNSYPYSKKDKRTLKIRSDLYTFNVKADLQSDYLIFPNNDVKIESEKIITVESSRTVNYKGPDIVLAGNIYSADLTLTNSQINPISQTPKILSLKFNGLIQSLTVSENSKLILEGTSSSASIKQLTMSPSSSFEIKNNFEIEELVISSNSNISLPSNLVCKRLTMREGSVALVNNNLHLSELSQDVVPSLLSLVIVKSDSLQIDSISIAMMVDKDDVAPHKYYELPDLMIISGKNSIGKYKVNAVNPYYNTPEGVLSVVSSSSGAFLGHRDQPTYSPTTQVPPTYSPTVVPPTSSPTSDESNSRKKDLVFSAIFSLSGVVVLVVVVLLLYFIAIRPCKAKIDNNPLLSVQNMI</sequence>